<dbReference type="KEGG" id="fsc:FSU_0887"/>
<dbReference type="CDD" id="cd00268">
    <property type="entry name" value="DEADc"/>
    <property type="match status" value="1"/>
</dbReference>
<evidence type="ECO:0000256" key="5">
    <source>
        <dbReference type="ARBA" id="ARBA00038437"/>
    </source>
</evidence>
<dbReference type="PROSITE" id="PS51192">
    <property type="entry name" value="HELICASE_ATP_BIND_1"/>
    <property type="match status" value="1"/>
</dbReference>
<dbReference type="InterPro" id="IPR000629">
    <property type="entry name" value="RNA-helicase_DEAD-box_CS"/>
</dbReference>
<dbReference type="Pfam" id="PF00271">
    <property type="entry name" value="Helicase_C"/>
    <property type="match status" value="1"/>
</dbReference>
<gene>
    <name evidence="9" type="ordered locus">FSU_0887</name>
</gene>
<dbReference type="InterPro" id="IPR027417">
    <property type="entry name" value="P-loop_NTPase"/>
</dbReference>
<feature type="domain" description="Helicase ATP-binding" evidence="7">
    <location>
        <begin position="81"/>
        <end position="251"/>
    </location>
</feature>
<dbReference type="PANTHER" id="PTHR47959">
    <property type="entry name" value="ATP-DEPENDENT RNA HELICASE RHLE-RELATED"/>
    <property type="match status" value="1"/>
</dbReference>
<evidence type="ECO:0000259" key="8">
    <source>
        <dbReference type="PROSITE" id="PS51194"/>
    </source>
</evidence>
<organism evidence="9 10">
    <name type="scientific">Fibrobacter succinogenes (strain ATCC 19169 / S85)</name>
    <dbReference type="NCBI Taxonomy" id="59374"/>
    <lineage>
        <taxon>Bacteria</taxon>
        <taxon>Pseudomonadati</taxon>
        <taxon>Fibrobacterota</taxon>
        <taxon>Fibrobacteria</taxon>
        <taxon>Fibrobacterales</taxon>
        <taxon>Fibrobacteraceae</taxon>
        <taxon>Fibrobacter</taxon>
    </lineage>
</organism>
<dbReference type="Gene3D" id="3.40.50.300">
    <property type="entry name" value="P-loop containing nucleotide triphosphate hydrolases"/>
    <property type="match status" value="2"/>
</dbReference>
<dbReference type="PROSITE" id="PS51194">
    <property type="entry name" value="HELICASE_CTER"/>
    <property type="match status" value="1"/>
</dbReference>
<evidence type="ECO:0000259" key="7">
    <source>
        <dbReference type="PROSITE" id="PS51192"/>
    </source>
</evidence>
<sequence length="483" mass="54914">MSKQQVVLPRRSPFAKFALTMSDEIKEETKERVNPFLTPVKIIEPKNKLPDYTFDMLPEEQKAILREHGWTELMPVQRKSIPYMLAARDMLVQSKTGSGKTGAYALPLLQVIVRDHPYPQALILVPTRELCIQVQEEFEKLSKGTGIKSVAIFGGVSYEPQIKALRSGVHVIVATPGRLMDHIQRGNVDLLSIRDLVLDEADEMLSMGFYPDMQKIRKYLPKAISCTMYSATIPQTVKSLAREFQRPGADFLSLSYDKVIANNLEHRYYTCDVMEKDSMTIKVLEYYNPESCMIFCNYKRDVSYLEQVLSGYGFEVGALSGDVAQSLREKTLNAFRDKKLKILICTDVAARGIDVDHVTHVIVYDHPADHEVYVHRSGRTARAGRSGLCISLITPVEEIDLRQTAVDFGINFIKMDPLTNEEIAKKVSERTKVRLEEVRKHFGGQKATERISRMLPLVKELANGTTDDQMLLAYLLDKFAWRK</sequence>
<evidence type="ECO:0000256" key="1">
    <source>
        <dbReference type="ARBA" id="ARBA00022741"/>
    </source>
</evidence>
<protein>
    <submittedName>
        <fullName evidence="9">Putative ATP-dependent RNA helicase DeaD</fullName>
    </submittedName>
</protein>
<feature type="domain" description="Helicase C-terminal" evidence="8">
    <location>
        <begin position="279"/>
        <end position="439"/>
    </location>
</feature>
<evidence type="ECO:0000313" key="9">
    <source>
        <dbReference type="EMBL" id="ADL25691.1"/>
    </source>
</evidence>
<dbReference type="GO" id="GO:0003676">
    <property type="term" value="F:nucleic acid binding"/>
    <property type="evidence" value="ECO:0007669"/>
    <property type="project" value="InterPro"/>
</dbReference>
<dbReference type="SUPFAM" id="SSF52540">
    <property type="entry name" value="P-loop containing nucleoside triphosphate hydrolases"/>
    <property type="match status" value="1"/>
</dbReference>
<dbReference type="Proteomes" id="UP000000517">
    <property type="component" value="Chromosome"/>
</dbReference>
<dbReference type="EMBL" id="CP002158">
    <property type="protein sequence ID" value="ADL25691.1"/>
    <property type="molecule type" value="Genomic_DNA"/>
</dbReference>
<dbReference type="OrthoDB" id="9785240at2"/>
<dbReference type="InterPro" id="IPR001650">
    <property type="entry name" value="Helicase_C-like"/>
</dbReference>
<dbReference type="STRING" id="59374.FSU_0887"/>
<dbReference type="PATRIC" id="fig|59374.8.peg.860"/>
<comment type="similarity">
    <text evidence="5 6">Belongs to the DEAD box helicase family.</text>
</comment>
<dbReference type="GO" id="GO:0005829">
    <property type="term" value="C:cytosol"/>
    <property type="evidence" value="ECO:0007669"/>
    <property type="project" value="TreeGrafter"/>
</dbReference>
<accession>D9S8P4</accession>
<evidence type="ECO:0000256" key="2">
    <source>
        <dbReference type="ARBA" id="ARBA00022801"/>
    </source>
</evidence>
<reference evidence="10" key="1">
    <citation type="submission" date="2010-08" db="EMBL/GenBank/DDBJ databases">
        <title>Complete sequence of Fibrobacter succinogenes subsp. succinogenes S85.</title>
        <authorList>
            <person name="Durkin A.S."/>
            <person name="Nelson K.E."/>
            <person name="Morrison M."/>
            <person name="Forsberg C.W."/>
            <person name="Wilson D.B."/>
            <person name="Russell J.B."/>
            <person name="Cann I.K.O."/>
            <person name="Mackie R.I."/>
            <person name="White B.A."/>
        </authorList>
    </citation>
    <scope>NUCLEOTIDE SEQUENCE [LARGE SCALE GENOMIC DNA]</scope>
    <source>
        <strain evidence="10">ATCC 19169 / S85</strain>
    </source>
</reference>
<evidence type="ECO:0000313" key="10">
    <source>
        <dbReference type="Proteomes" id="UP000000517"/>
    </source>
</evidence>
<name>D9S8P4_FIBSS</name>
<dbReference type="SMART" id="SM00487">
    <property type="entry name" value="DEXDc"/>
    <property type="match status" value="1"/>
</dbReference>
<evidence type="ECO:0000256" key="6">
    <source>
        <dbReference type="RuleBase" id="RU000492"/>
    </source>
</evidence>
<dbReference type="HOGENOM" id="CLU_003041_1_3_0"/>
<dbReference type="SMART" id="SM00490">
    <property type="entry name" value="HELICc"/>
    <property type="match status" value="1"/>
</dbReference>
<keyword evidence="2 6" id="KW-0378">Hydrolase</keyword>
<dbReference type="GO" id="GO:0003724">
    <property type="term" value="F:RNA helicase activity"/>
    <property type="evidence" value="ECO:0007669"/>
    <property type="project" value="TreeGrafter"/>
</dbReference>
<dbReference type="InterPro" id="IPR014001">
    <property type="entry name" value="Helicase_ATP-bd"/>
</dbReference>
<keyword evidence="3 6" id="KW-0347">Helicase</keyword>
<dbReference type="PANTHER" id="PTHR47959:SF1">
    <property type="entry name" value="ATP-DEPENDENT RNA HELICASE DBPA"/>
    <property type="match status" value="1"/>
</dbReference>
<dbReference type="InterPro" id="IPR050079">
    <property type="entry name" value="DEAD_box_RNA_helicase"/>
</dbReference>
<dbReference type="InterPro" id="IPR044742">
    <property type="entry name" value="DEAD/DEAH_RhlB"/>
</dbReference>
<dbReference type="PROSITE" id="PS00039">
    <property type="entry name" value="DEAD_ATP_HELICASE"/>
    <property type="match status" value="1"/>
</dbReference>
<dbReference type="eggNOG" id="COG0513">
    <property type="taxonomic scope" value="Bacteria"/>
</dbReference>
<dbReference type="Pfam" id="PF00270">
    <property type="entry name" value="DEAD"/>
    <property type="match status" value="1"/>
</dbReference>
<dbReference type="AlphaFoldDB" id="D9S8P4"/>
<evidence type="ECO:0000256" key="4">
    <source>
        <dbReference type="ARBA" id="ARBA00022840"/>
    </source>
</evidence>
<keyword evidence="4 6" id="KW-0067">ATP-binding</keyword>
<proteinExistence type="inferred from homology"/>
<evidence type="ECO:0000256" key="3">
    <source>
        <dbReference type="ARBA" id="ARBA00022806"/>
    </source>
</evidence>
<dbReference type="InterPro" id="IPR011545">
    <property type="entry name" value="DEAD/DEAH_box_helicase_dom"/>
</dbReference>
<keyword evidence="1 6" id="KW-0547">Nucleotide-binding</keyword>
<dbReference type="GO" id="GO:0005524">
    <property type="term" value="F:ATP binding"/>
    <property type="evidence" value="ECO:0007669"/>
    <property type="project" value="UniProtKB-KW"/>
</dbReference>
<dbReference type="CDD" id="cd18787">
    <property type="entry name" value="SF2_C_DEAD"/>
    <property type="match status" value="1"/>
</dbReference>
<dbReference type="GO" id="GO:0016787">
    <property type="term" value="F:hydrolase activity"/>
    <property type="evidence" value="ECO:0007669"/>
    <property type="project" value="UniProtKB-KW"/>
</dbReference>